<dbReference type="Gene3D" id="2.60.40.420">
    <property type="entry name" value="Cupredoxins - blue copper proteins"/>
    <property type="match status" value="3"/>
</dbReference>
<protein>
    <submittedName>
        <fullName evidence="6">Multicopper oxidase domain-containing protein</fullName>
    </submittedName>
</protein>
<evidence type="ECO:0000256" key="1">
    <source>
        <dbReference type="ARBA" id="ARBA00022723"/>
    </source>
</evidence>
<dbReference type="InterPro" id="IPR011707">
    <property type="entry name" value="Cu-oxidase-like_N"/>
</dbReference>
<dbReference type="Pfam" id="PF00394">
    <property type="entry name" value="Cu-oxidase"/>
    <property type="match status" value="1"/>
</dbReference>
<evidence type="ECO:0000256" key="2">
    <source>
        <dbReference type="ARBA" id="ARBA00023002"/>
    </source>
</evidence>
<keyword evidence="7" id="KW-1185">Reference proteome</keyword>
<proteinExistence type="predicted"/>
<feature type="domain" description="Plastocyanin-like" evidence="5">
    <location>
        <begin position="2"/>
        <end position="49"/>
    </location>
</feature>
<evidence type="ECO:0000313" key="7">
    <source>
        <dbReference type="Proteomes" id="UP001223712"/>
    </source>
</evidence>
<dbReference type="PROSITE" id="PS00080">
    <property type="entry name" value="MULTICOPPER_OXIDASE2"/>
    <property type="match status" value="1"/>
</dbReference>
<dbReference type="InterPro" id="IPR045087">
    <property type="entry name" value="Cu-oxidase_fam"/>
</dbReference>
<dbReference type="InterPro" id="IPR001117">
    <property type="entry name" value="Cu-oxidase_2nd"/>
</dbReference>
<feature type="domain" description="Plastocyanin-like" evidence="4">
    <location>
        <begin position="289"/>
        <end position="400"/>
    </location>
</feature>
<organism evidence="6 7">
    <name type="scientific">Vibrio artabrorum</name>
    <dbReference type="NCBI Taxonomy" id="446374"/>
    <lineage>
        <taxon>Bacteria</taxon>
        <taxon>Pseudomonadati</taxon>
        <taxon>Pseudomonadota</taxon>
        <taxon>Gammaproteobacteria</taxon>
        <taxon>Vibrionales</taxon>
        <taxon>Vibrionaceae</taxon>
        <taxon>Vibrio</taxon>
    </lineage>
</organism>
<feature type="domain" description="Plastocyanin-like" evidence="3">
    <location>
        <begin position="96"/>
        <end position="173"/>
    </location>
</feature>
<dbReference type="CDD" id="cd13890">
    <property type="entry name" value="CuRO_3_CueO_FtsP"/>
    <property type="match status" value="1"/>
</dbReference>
<dbReference type="CDD" id="cd13867">
    <property type="entry name" value="CuRO_2_CueO_FtsP"/>
    <property type="match status" value="1"/>
</dbReference>
<dbReference type="InterPro" id="IPR011706">
    <property type="entry name" value="Cu-oxidase_C"/>
</dbReference>
<dbReference type="RefSeq" id="WP_290334987.1">
    <property type="nucleotide sequence ID" value="NZ_JAUFQY010000002.1"/>
</dbReference>
<dbReference type="PANTHER" id="PTHR48267:SF1">
    <property type="entry name" value="BILIRUBIN OXIDASE"/>
    <property type="match status" value="1"/>
</dbReference>
<dbReference type="Proteomes" id="UP001223712">
    <property type="component" value="Unassembled WGS sequence"/>
</dbReference>
<evidence type="ECO:0000313" key="6">
    <source>
        <dbReference type="EMBL" id="MDN3702579.1"/>
    </source>
</evidence>
<evidence type="ECO:0000259" key="4">
    <source>
        <dbReference type="Pfam" id="PF07731"/>
    </source>
</evidence>
<dbReference type="Pfam" id="PF07732">
    <property type="entry name" value="Cu-oxidase_3"/>
    <property type="match status" value="1"/>
</dbReference>
<evidence type="ECO:0000259" key="3">
    <source>
        <dbReference type="Pfam" id="PF00394"/>
    </source>
</evidence>
<dbReference type="Pfam" id="PF07731">
    <property type="entry name" value="Cu-oxidase_2"/>
    <property type="match status" value="1"/>
</dbReference>
<reference evidence="7" key="1">
    <citation type="journal article" date="2019" name="Int. J. Syst. Evol. Microbiol.">
        <title>The Global Catalogue of Microorganisms (GCM) 10K type strain sequencing project: providing services to taxonomists for standard genome sequencing and annotation.</title>
        <authorList>
            <consortium name="The Broad Institute Genomics Platform"/>
            <consortium name="The Broad Institute Genome Sequencing Center for Infectious Disease"/>
            <person name="Wu L."/>
            <person name="Ma J."/>
        </authorList>
    </citation>
    <scope>NUCLEOTIDE SEQUENCE [LARGE SCALE GENOMIC DNA]</scope>
    <source>
        <strain evidence="7">CECT 7226</strain>
    </source>
</reference>
<dbReference type="InterPro" id="IPR002355">
    <property type="entry name" value="Cu_oxidase_Cu_BS"/>
</dbReference>
<evidence type="ECO:0000259" key="5">
    <source>
        <dbReference type="Pfam" id="PF07732"/>
    </source>
</evidence>
<comment type="caution">
    <text evidence="6">The sequence shown here is derived from an EMBL/GenBank/DDBJ whole genome shotgun (WGS) entry which is preliminary data.</text>
</comment>
<sequence length="401" mass="45463">MVKAGEAWKVELPITQPAATCWFHPHQYPRTAELVIRGIAGLIIIEDEESDALNLPSDWGINDIPVIIQDRKFNKQGQFDYELLDIINVATGFAGDTMLVNGALNPVVDVPQGWVRFRALNGSNARSYLLSFSDHREFYVVASDSGFLEKPVPMKSIHVSAGERFEILIKVDENTQCDLVTHPLHQMGMMAPPFDEIVPLLTIRSNQTVSKGTLPEQLTTIKRHKIEDVKTKRDFVLEMGEGLDYQAMMLLRKKKSAMTQRMVMAGSKMPMDDLKDKSRPMLSPEDLKAINGINGKPFDMNVIDEEVKRGELEHWVISQGKDMMLHPFHIHGCRFQVLSINGEQPSPHLMGWKDTVPVFPQGITEVLVRFEHEAQRNLPYMAHCHILEHEDTGMMIQFTVT</sequence>
<dbReference type="InterPro" id="IPR008972">
    <property type="entry name" value="Cupredoxin"/>
</dbReference>
<keyword evidence="1" id="KW-0479">Metal-binding</keyword>
<dbReference type="SUPFAM" id="SSF49503">
    <property type="entry name" value="Cupredoxins"/>
    <property type="match status" value="3"/>
</dbReference>
<gene>
    <name evidence="6" type="ORF">QWY96_19700</name>
</gene>
<keyword evidence="2" id="KW-0560">Oxidoreductase</keyword>
<accession>A0ABT8CM45</accession>
<name>A0ABT8CM45_9VIBR</name>
<dbReference type="EMBL" id="JAUFQY010000002">
    <property type="protein sequence ID" value="MDN3702579.1"/>
    <property type="molecule type" value="Genomic_DNA"/>
</dbReference>
<dbReference type="PANTHER" id="PTHR48267">
    <property type="entry name" value="CUPREDOXIN SUPERFAMILY PROTEIN"/>
    <property type="match status" value="1"/>
</dbReference>